<dbReference type="SFLD" id="SFLDS00029">
    <property type="entry name" value="Radical_SAM"/>
    <property type="match status" value="1"/>
</dbReference>
<keyword evidence="4" id="KW-0479">Metal-binding</keyword>
<evidence type="ECO:0000256" key="5">
    <source>
        <dbReference type="ARBA" id="ARBA00023004"/>
    </source>
</evidence>
<dbReference type="Gene3D" id="3.20.20.70">
    <property type="entry name" value="Aldolase class I"/>
    <property type="match status" value="1"/>
</dbReference>
<name>A0A848AZB5_9BACT</name>
<dbReference type="SUPFAM" id="SSF46785">
    <property type="entry name" value="Winged helix' DNA-binding domain"/>
    <property type="match status" value="1"/>
</dbReference>
<accession>A0A848AZB5</accession>
<evidence type="ECO:0000313" key="9">
    <source>
        <dbReference type="Proteomes" id="UP000576225"/>
    </source>
</evidence>
<evidence type="ECO:0000256" key="6">
    <source>
        <dbReference type="ARBA" id="ARBA00023014"/>
    </source>
</evidence>
<dbReference type="GO" id="GO:0046872">
    <property type="term" value="F:metal ion binding"/>
    <property type="evidence" value="ECO:0007669"/>
    <property type="project" value="UniProtKB-KW"/>
</dbReference>
<comment type="cofactor">
    <cofactor evidence="1">
        <name>[4Fe-4S] cluster</name>
        <dbReference type="ChEBI" id="CHEBI:49883"/>
    </cofactor>
</comment>
<reference evidence="8 9" key="1">
    <citation type="submission" date="2020-04" db="EMBL/GenBank/DDBJ databases">
        <authorList>
            <person name="Hitch T.C.A."/>
            <person name="Wylensek D."/>
            <person name="Clavel T."/>
        </authorList>
    </citation>
    <scope>NUCLEOTIDE SEQUENCE [LARGE SCALE GENOMIC DNA]</scope>
    <source>
        <strain evidence="8 9">COR2-253-APC-1A</strain>
    </source>
</reference>
<dbReference type="GO" id="GO:0051539">
    <property type="term" value="F:4 iron, 4 sulfur cluster binding"/>
    <property type="evidence" value="ECO:0007669"/>
    <property type="project" value="UniProtKB-KW"/>
</dbReference>
<protein>
    <submittedName>
        <fullName evidence="8">Radical SAM protein</fullName>
    </submittedName>
</protein>
<dbReference type="EMBL" id="JABAEW010000015">
    <property type="protein sequence ID" value="NMD86850.1"/>
    <property type="molecule type" value="Genomic_DNA"/>
</dbReference>
<keyword evidence="3" id="KW-0949">S-adenosyl-L-methionine</keyword>
<keyword evidence="6" id="KW-0411">Iron-sulfur</keyword>
<dbReference type="CDD" id="cd01335">
    <property type="entry name" value="Radical_SAM"/>
    <property type="match status" value="1"/>
</dbReference>
<dbReference type="InterPro" id="IPR058240">
    <property type="entry name" value="rSAM_sf"/>
</dbReference>
<dbReference type="PROSITE" id="PS51918">
    <property type="entry name" value="RADICAL_SAM"/>
    <property type="match status" value="1"/>
</dbReference>
<keyword evidence="2" id="KW-0004">4Fe-4S</keyword>
<dbReference type="Gene3D" id="1.10.10.10">
    <property type="entry name" value="Winged helix-like DNA-binding domain superfamily/Winged helix DNA-binding domain"/>
    <property type="match status" value="1"/>
</dbReference>
<evidence type="ECO:0000313" key="8">
    <source>
        <dbReference type="EMBL" id="NMD86850.1"/>
    </source>
</evidence>
<dbReference type="InterPro" id="IPR040084">
    <property type="entry name" value="GTPase_Obg"/>
</dbReference>
<dbReference type="InterPro" id="IPR013785">
    <property type="entry name" value="Aldolase_TIM"/>
</dbReference>
<dbReference type="PANTHER" id="PTHR43787">
    <property type="entry name" value="FEMO COFACTOR BIOSYNTHESIS PROTEIN NIFB-RELATED"/>
    <property type="match status" value="1"/>
</dbReference>
<gene>
    <name evidence="8" type="ORF">HF882_09665</name>
</gene>
<proteinExistence type="predicted"/>
<dbReference type="GO" id="GO:0003824">
    <property type="term" value="F:catalytic activity"/>
    <property type="evidence" value="ECO:0007669"/>
    <property type="project" value="InterPro"/>
</dbReference>
<comment type="caution">
    <text evidence="8">The sequence shown here is derived from an EMBL/GenBank/DDBJ whole genome shotgun (WGS) entry which is preliminary data.</text>
</comment>
<dbReference type="Pfam" id="PF04055">
    <property type="entry name" value="Radical_SAM"/>
    <property type="match status" value="1"/>
</dbReference>
<dbReference type="SUPFAM" id="SSF102114">
    <property type="entry name" value="Radical SAM enzymes"/>
    <property type="match status" value="1"/>
</dbReference>
<dbReference type="RefSeq" id="WP_168962452.1">
    <property type="nucleotide sequence ID" value="NZ_JABAEW010000015.1"/>
</dbReference>
<dbReference type="InterPro" id="IPR036388">
    <property type="entry name" value="WH-like_DNA-bd_sf"/>
</dbReference>
<dbReference type="InterPro" id="IPR007197">
    <property type="entry name" value="rSAM"/>
</dbReference>
<evidence type="ECO:0000256" key="3">
    <source>
        <dbReference type="ARBA" id="ARBA00022691"/>
    </source>
</evidence>
<keyword evidence="5" id="KW-0408">Iron</keyword>
<dbReference type="AlphaFoldDB" id="A0A848AZB5"/>
<evidence type="ECO:0000256" key="4">
    <source>
        <dbReference type="ARBA" id="ARBA00022723"/>
    </source>
</evidence>
<dbReference type="InterPro" id="IPR036390">
    <property type="entry name" value="WH_DNA-bd_sf"/>
</dbReference>
<dbReference type="SFLD" id="SFLDG01083">
    <property type="entry name" value="Uncharacterised_Radical_SAM_Su"/>
    <property type="match status" value="1"/>
</dbReference>
<dbReference type="Proteomes" id="UP000576225">
    <property type="component" value="Unassembled WGS sequence"/>
</dbReference>
<feature type="domain" description="Radical SAM core" evidence="7">
    <location>
        <begin position="64"/>
        <end position="295"/>
    </location>
</feature>
<organism evidence="8 9">
    <name type="scientific">Victivallis vadensis</name>
    <dbReference type="NCBI Taxonomy" id="172901"/>
    <lineage>
        <taxon>Bacteria</taxon>
        <taxon>Pseudomonadati</taxon>
        <taxon>Lentisphaerota</taxon>
        <taxon>Lentisphaeria</taxon>
        <taxon>Victivallales</taxon>
        <taxon>Victivallaceae</taxon>
        <taxon>Victivallis</taxon>
    </lineage>
</organism>
<evidence type="ECO:0000256" key="2">
    <source>
        <dbReference type="ARBA" id="ARBA00022485"/>
    </source>
</evidence>
<evidence type="ECO:0000259" key="7">
    <source>
        <dbReference type="PROSITE" id="PS51918"/>
    </source>
</evidence>
<evidence type="ECO:0000256" key="1">
    <source>
        <dbReference type="ARBA" id="ARBA00001966"/>
    </source>
</evidence>
<sequence>MPTAIGAIPPGGAAARGGDIGRLLRMRPGQGWELCAGAKYVLDFMELFDMVRHYVFGPVASRRLGVSLGVDLVPAKTCSLDCIYCEARQTTCLTLERKEYVPVDAVIRELDEVLSGKPELDFITFSGSGEPTLNSGIGRVVDFLKTRYPQYPVCLLTNGFALGDPEVRREIARIDRVVPSLDASNTEEFIRINRPAPGLEFGRFVKELTAYTQTASSEIYLELFIVPGVNDSDESIRRFVEIVRGMKLVMVQLNTLDRPGVVDWVRPSTPENTRRFIRALEPVVPVEAVGAFRYRTRVHETAENLCTDVERRILELVTRRPATVPDLVVALGIPEEEVRLLLDSLFKFGLIEIEKQQRGTFYAAAQKMEK</sequence>
<dbReference type="PANTHER" id="PTHR43787:SF11">
    <property type="entry name" value="UPF0026 PROTEIN SLR1464"/>
    <property type="match status" value="1"/>
</dbReference>